<dbReference type="OrthoDB" id="6408891at2759"/>
<dbReference type="AlphaFoldDB" id="A0A087UU60"/>
<feature type="non-terminal residue" evidence="7">
    <location>
        <position position="306"/>
    </location>
</feature>
<proteinExistence type="predicted"/>
<dbReference type="SUPFAM" id="SSF52058">
    <property type="entry name" value="L domain-like"/>
    <property type="match status" value="1"/>
</dbReference>
<sequence length="306" mass="35885">MHEIMFLFSVILLHVTLCTGKQIPFCNCQKKEIYCRNLRDFDAAIIEILSAKENCDVSKFQLVNSHLFALPNEAFDGTNFLEMKLVNTFLPFLTPPFDERPFLGGKDVTEITLKEVQHPYNWDWSVMNICQRLKALRILKSNMLYIGPTFQMMNISSLRVLVIENSRVKWIHDKAFSSFKKLSYFHLIDNHIQTFKRSFLPNPAENLNVINLKNNALDYIEEDFFENMPELTYVNLQKNNFATLAEFKENSFFIDISGNPLRCDCSIKWLQKSANITDVYRIHCILPGSDHKRVLFRHVDWHEIDC</sequence>
<feature type="chain" id="PRO_5001830839" evidence="6">
    <location>
        <begin position="21"/>
        <end position="306"/>
    </location>
</feature>
<dbReference type="OMA" id="GYTHRWH"/>
<dbReference type="STRING" id="407821.A0A087UU60"/>
<dbReference type="EMBL" id="KK121635">
    <property type="protein sequence ID" value="KFM80899.1"/>
    <property type="molecule type" value="Genomic_DNA"/>
</dbReference>
<comment type="subcellular location">
    <subcellularLocation>
        <location evidence="1">Membrane</location>
        <topology evidence="1">Single-pass type I membrane protein</topology>
    </subcellularLocation>
</comment>
<evidence type="ECO:0000256" key="3">
    <source>
        <dbReference type="ARBA" id="ARBA00022989"/>
    </source>
</evidence>
<dbReference type="Proteomes" id="UP000054359">
    <property type="component" value="Unassembled WGS sequence"/>
</dbReference>
<accession>A0A087UU60</accession>
<keyword evidence="6" id="KW-0732">Signal</keyword>
<dbReference type="PANTHER" id="PTHR24368:SF210">
    <property type="entry name" value="SURFACE ANTIGEN BSPA-LIKE"/>
    <property type="match status" value="1"/>
</dbReference>
<evidence type="ECO:0000313" key="7">
    <source>
        <dbReference type="EMBL" id="KFM80899.1"/>
    </source>
</evidence>
<name>A0A087UU60_STEMI</name>
<evidence type="ECO:0000256" key="5">
    <source>
        <dbReference type="ARBA" id="ARBA00023180"/>
    </source>
</evidence>
<reference evidence="7 8" key="1">
    <citation type="submission" date="2013-11" db="EMBL/GenBank/DDBJ databases">
        <title>Genome sequencing of Stegodyphus mimosarum.</title>
        <authorList>
            <person name="Bechsgaard J."/>
        </authorList>
    </citation>
    <scope>NUCLEOTIDE SEQUENCE [LARGE SCALE GENOMIC DNA]</scope>
</reference>
<organism evidence="7 8">
    <name type="scientific">Stegodyphus mimosarum</name>
    <name type="common">African social velvet spider</name>
    <dbReference type="NCBI Taxonomy" id="407821"/>
    <lineage>
        <taxon>Eukaryota</taxon>
        <taxon>Metazoa</taxon>
        <taxon>Ecdysozoa</taxon>
        <taxon>Arthropoda</taxon>
        <taxon>Chelicerata</taxon>
        <taxon>Arachnida</taxon>
        <taxon>Araneae</taxon>
        <taxon>Araneomorphae</taxon>
        <taxon>Entelegynae</taxon>
        <taxon>Eresoidea</taxon>
        <taxon>Eresidae</taxon>
        <taxon>Stegodyphus</taxon>
    </lineage>
</organism>
<keyword evidence="5" id="KW-0325">Glycoprotein</keyword>
<feature type="signal peptide" evidence="6">
    <location>
        <begin position="1"/>
        <end position="20"/>
    </location>
</feature>
<evidence type="ECO:0000313" key="8">
    <source>
        <dbReference type="Proteomes" id="UP000054359"/>
    </source>
</evidence>
<keyword evidence="3" id="KW-1133">Transmembrane helix</keyword>
<dbReference type="InterPro" id="IPR032675">
    <property type="entry name" value="LRR_dom_sf"/>
</dbReference>
<dbReference type="GO" id="GO:0016020">
    <property type="term" value="C:membrane"/>
    <property type="evidence" value="ECO:0007669"/>
    <property type="project" value="UniProtKB-SubCell"/>
</dbReference>
<dbReference type="PANTHER" id="PTHR24368">
    <property type="entry name" value="AMPHOTERIN-INDUCED PROTEIN"/>
    <property type="match status" value="1"/>
</dbReference>
<keyword evidence="8" id="KW-1185">Reference proteome</keyword>
<evidence type="ECO:0000256" key="2">
    <source>
        <dbReference type="ARBA" id="ARBA00022692"/>
    </source>
</evidence>
<dbReference type="Gene3D" id="3.80.10.10">
    <property type="entry name" value="Ribonuclease Inhibitor"/>
    <property type="match status" value="1"/>
</dbReference>
<keyword evidence="2" id="KW-0812">Transmembrane</keyword>
<evidence type="ECO:0000256" key="1">
    <source>
        <dbReference type="ARBA" id="ARBA00004479"/>
    </source>
</evidence>
<protein>
    <submittedName>
        <fullName evidence="7">Leucine-rich repeat-containing protein 26</fullName>
    </submittedName>
</protein>
<keyword evidence="4" id="KW-0472">Membrane</keyword>
<evidence type="ECO:0000256" key="6">
    <source>
        <dbReference type="SAM" id="SignalP"/>
    </source>
</evidence>
<dbReference type="InterPro" id="IPR031283">
    <property type="entry name" value="AMIGO"/>
</dbReference>
<gene>
    <name evidence="7" type="ORF">X975_24982</name>
</gene>
<evidence type="ECO:0000256" key="4">
    <source>
        <dbReference type="ARBA" id="ARBA00023136"/>
    </source>
</evidence>